<evidence type="ECO:0000313" key="3">
    <source>
        <dbReference type="Proteomes" id="UP000479710"/>
    </source>
</evidence>
<evidence type="ECO:0000256" key="1">
    <source>
        <dbReference type="SAM" id="MobiDB-lite"/>
    </source>
</evidence>
<dbReference type="AlphaFoldDB" id="A0A6G1C8W8"/>
<organism evidence="2 3">
    <name type="scientific">Oryza meyeriana var. granulata</name>
    <dbReference type="NCBI Taxonomy" id="110450"/>
    <lineage>
        <taxon>Eukaryota</taxon>
        <taxon>Viridiplantae</taxon>
        <taxon>Streptophyta</taxon>
        <taxon>Embryophyta</taxon>
        <taxon>Tracheophyta</taxon>
        <taxon>Spermatophyta</taxon>
        <taxon>Magnoliopsida</taxon>
        <taxon>Liliopsida</taxon>
        <taxon>Poales</taxon>
        <taxon>Poaceae</taxon>
        <taxon>BOP clade</taxon>
        <taxon>Oryzoideae</taxon>
        <taxon>Oryzeae</taxon>
        <taxon>Oryzinae</taxon>
        <taxon>Oryza</taxon>
        <taxon>Oryza meyeriana</taxon>
    </lineage>
</organism>
<protein>
    <submittedName>
        <fullName evidence="2">Uncharacterized protein</fullName>
    </submittedName>
</protein>
<dbReference type="EMBL" id="SPHZ02000010">
    <property type="protein sequence ID" value="KAF0896556.1"/>
    <property type="molecule type" value="Genomic_DNA"/>
</dbReference>
<feature type="region of interest" description="Disordered" evidence="1">
    <location>
        <begin position="1"/>
        <end position="44"/>
    </location>
</feature>
<sequence length="60" mass="6607">MSHWDVTPSRPRLHHPVAMSTAAPMTRPPGGPGRDARLHPDTDLATMKPRRCNVRISDGP</sequence>
<keyword evidence="3" id="KW-1185">Reference proteome</keyword>
<proteinExistence type="predicted"/>
<comment type="caution">
    <text evidence="2">The sequence shown here is derived from an EMBL/GenBank/DDBJ whole genome shotgun (WGS) entry which is preliminary data.</text>
</comment>
<reference evidence="2 3" key="1">
    <citation type="submission" date="2019-11" db="EMBL/GenBank/DDBJ databases">
        <title>Whole genome sequence of Oryza granulata.</title>
        <authorList>
            <person name="Li W."/>
        </authorList>
    </citation>
    <scope>NUCLEOTIDE SEQUENCE [LARGE SCALE GENOMIC DNA]</scope>
    <source>
        <strain evidence="3">cv. Menghai</strain>
        <tissue evidence="2">Leaf</tissue>
    </source>
</reference>
<accession>A0A6G1C8W8</accession>
<name>A0A6G1C8W8_9ORYZ</name>
<gene>
    <name evidence="2" type="ORF">E2562_024694</name>
</gene>
<dbReference type="Proteomes" id="UP000479710">
    <property type="component" value="Unassembled WGS sequence"/>
</dbReference>
<evidence type="ECO:0000313" key="2">
    <source>
        <dbReference type="EMBL" id="KAF0896556.1"/>
    </source>
</evidence>